<reference evidence="3" key="1">
    <citation type="journal article" date="2013" name="Ind. Biotechnol.">
        <title>Comparative genomics analysis of Trichoderma reesei strains.</title>
        <authorList>
            <person name="Koike H."/>
            <person name="Aerts A."/>
            <person name="LaButti K."/>
            <person name="Grigoriev I.V."/>
            <person name="Baker S.E."/>
        </authorList>
    </citation>
    <scope>NUCLEOTIDE SEQUENCE [LARGE SCALE GENOMIC DNA]</scope>
    <source>
        <strain evidence="3">ATCC 56765 / BCRC 32924 / NRRL 11460 / Rut C-30</strain>
    </source>
</reference>
<sequence length="234" mass="25816">MPYTTPPYPVSRSPSPSRLPSNNQPQRTTSSIPPYPVSQGPSSTLPYSDISELALPSPLIPVDPRPFQSIQLIGLKRSAYASYVPRSGPSSPLFYPEDCPHGPPSPTHDYFGDKDYPPRSLILTESLIETLHTALSIDIVDELGIVVILPPTFSRPPQWEATLYSQDPSPKGEYIELLAYGPNAGVNPKYLSDAALMIEIRDEAKLVENIGEGLTFRSLRHMLEAYYELLYGSS</sequence>
<feature type="compositionally biased region" description="Low complexity" evidence="1">
    <location>
        <begin position="10"/>
        <end position="26"/>
    </location>
</feature>
<dbReference type="OrthoDB" id="4893087at2759"/>
<feature type="region of interest" description="Disordered" evidence="1">
    <location>
        <begin position="1"/>
        <end position="44"/>
    </location>
</feature>
<evidence type="ECO:0000313" key="2">
    <source>
        <dbReference type="EMBL" id="ETS01354.1"/>
    </source>
</evidence>
<dbReference type="EMBL" id="KI911148">
    <property type="protein sequence ID" value="ETS01354.1"/>
    <property type="molecule type" value="Genomic_DNA"/>
</dbReference>
<evidence type="ECO:0000313" key="3">
    <source>
        <dbReference type="Proteomes" id="UP000024376"/>
    </source>
</evidence>
<proteinExistence type="predicted"/>
<dbReference type="KEGG" id="trr:M419DRAFT_81156"/>
<dbReference type="AlphaFoldDB" id="A0A024S7Q0"/>
<dbReference type="HOGENOM" id="CLU_1185150_0_0_1"/>
<evidence type="ECO:0000256" key="1">
    <source>
        <dbReference type="SAM" id="MobiDB-lite"/>
    </source>
</evidence>
<organism evidence="2 3">
    <name type="scientific">Hypocrea jecorina (strain ATCC 56765 / BCRC 32924 / NRRL 11460 / Rut C-30)</name>
    <name type="common">Trichoderma reesei</name>
    <dbReference type="NCBI Taxonomy" id="1344414"/>
    <lineage>
        <taxon>Eukaryota</taxon>
        <taxon>Fungi</taxon>
        <taxon>Dikarya</taxon>
        <taxon>Ascomycota</taxon>
        <taxon>Pezizomycotina</taxon>
        <taxon>Sordariomycetes</taxon>
        <taxon>Hypocreomycetidae</taxon>
        <taxon>Hypocreales</taxon>
        <taxon>Hypocreaceae</taxon>
        <taxon>Trichoderma</taxon>
    </lineage>
</organism>
<name>A0A024S7Q0_HYPJR</name>
<gene>
    <name evidence="2" type="ORF">M419DRAFT_81156</name>
</gene>
<accession>A0A024S7Q0</accession>
<protein>
    <submittedName>
        <fullName evidence="2">Uncharacterized protein</fullName>
    </submittedName>
</protein>
<dbReference type="Proteomes" id="UP000024376">
    <property type="component" value="Unassembled WGS sequence"/>
</dbReference>